<dbReference type="Proteomes" id="UP000577891">
    <property type="component" value="Unassembled WGS sequence"/>
</dbReference>
<name>A0A7W4NYS3_9PROT</name>
<evidence type="ECO:0000313" key="2">
    <source>
        <dbReference type="Proteomes" id="UP000577891"/>
    </source>
</evidence>
<reference evidence="1 2" key="1">
    <citation type="submission" date="2020-04" db="EMBL/GenBank/DDBJ databases">
        <title>Description of novel Gluconacetobacter.</title>
        <authorList>
            <person name="Sombolestani A."/>
        </authorList>
    </citation>
    <scope>NUCLEOTIDE SEQUENCE [LARGE SCALE GENOMIC DNA]</scope>
    <source>
        <strain evidence="1 2">LMG 27724</strain>
    </source>
</reference>
<dbReference type="RefSeq" id="WP_182977875.1">
    <property type="nucleotide sequence ID" value="NZ_BAABGB010000001.1"/>
</dbReference>
<sequence>MQNTDHNENMKNIILKRTTIESKKEPPYDDIENTRSGNIWKNIPGGHKWLDYFKIYDKEFSRFVNTKPRVLEIGVYRGASLRLWKNFFGEGSFILGIDLNEQCLKHQSPDENIFVEIGDQSNQDFLKDIINRYGPFDIIIDDGSHMASHQIISFMSLFYEGLKVGGIYLVEDLECMYWGSTNTYRDLPSTSVDFFKKLIDFQNEVFSRYSCNDLSINSEDFKNQVDVINISKFLYSVTFYQGVVAIEKEEKNPPRVLHI</sequence>
<proteinExistence type="predicted"/>
<dbReference type="CDD" id="cd02440">
    <property type="entry name" value="AdoMet_MTases"/>
    <property type="match status" value="1"/>
</dbReference>
<gene>
    <name evidence="1" type="ORF">HLH35_03950</name>
</gene>
<dbReference type="InterPro" id="IPR029063">
    <property type="entry name" value="SAM-dependent_MTases_sf"/>
</dbReference>
<dbReference type="AlphaFoldDB" id="A0A7W4NYS3"/>
<evidence type="ECO:0008006" key="3">
    <source>
        <dbReference type="Google" id="ProtNLM"/>
    </source>
</evidence>
<accession>A0A7W4NYS3</accession>
<dbReference type="Gene3D" id="3.40.50.150">
    <property type="entry name" value="Vaccinia Virus protein VP39"/>
    <property type="match status" value="1"/>
</dbReference>
<dbReference type="SUPFAM" id="SSF53335">
    <property type="entry name" value="S-adenosyl-L-methionine-dependent methyltransferases"/>
    <property type="match status" value="1"/>
</dbReference>
<organism evidence="1 2">
    <name type="scientific">Gluconacetobacter asukensis</name>
    <dbReference type="NCBI Taxonomy" id="1017181"/>
    <lineage>
        <taxon>Bacteria</taxon>
        <taxon>Pseudomonadati</taxon>
        <taxon>Pseudomonadota</taxon>
        <taxon>Alphaproteobacteria</taxon>
        <taxon>Acetobacterales</taxon>
        <taxon>Acetobacteraceae</taxon>
        <taxon>Gluconacetobacter</taxon>
    </lineage>
</organism>
<evidence type="ECO:0000313" key="1">
    <source>
        <dbReference type="EMBL" id="MBB2171281.1"/>
    </source>
</evidence>
<keyword evidence="2" id="KW-1185">Reference proteome</keyword>
<protein>
    <recommendedName>
        <fullName evidence="3">Methyltransferase domain-containing protein</fullName>
    </recommendedName>
</protein>
<dbReference type="EMBL" id="JABEQE010000002">
    <property type="protein sequence ID" value="MBB2171281.1"/>
    <property type="molecule type" value="Genomic_DNA"/>
</dbReference>
<comment type="caution">
    <text evidence="1">The sequence shown here is derived from an EMBL/GenBank/DDBJ whole genome shotgun (WGS) entry which is preliminary data.</text>
</comment>